<dbReference type="SUPFAM" id="SSF53474">
    <property type="entry name" value="alpha/beta-Hydrolases"/>
    <property type="match status" value="1"/>
</dbReference>
<dbReference type="OrthoDB" id="8119704at2759"/>
<dbReference type="EMBL" id="JAACJM010000020">
    <property type="protein sequence ID" value="KAF5367023.1"/>
    <property type="molecule type" value="Genomic_DNA"/>
</dbReference>
<dbReference type="Proteomes" id="UP000559256">
    <property type="component" value="Unassembled WGS sequence"/>
</dbReference>
<comment type="similarity">
    <text evidence="1">Belongs to the AB hydrolase superfamily.</text>
</comment>
<dbReference type="PANTHER" id="PTHR46118">
    <property type="entry name" value="PROTEIN ABHD11"/>
    <property type="match status" value="1"/>
</dbReference>
<protein>
    <recommendedName>
        <fullName evidence="3">AB hydrolase-1 domain-containing protein</fullName>
    </recommendedName>
</protein>
<keyword evidence="2" id="KW-0378">Hydrolase</keyword>
<accession>A0A8H5GL58</accession>
<comment type="caution">
    <text evidence="4">The sequence shown here is derived from an EMBL/GenBank/DDBJ whole genome shotgun (WGS) entry which is preliminary data.</text>
</comment>
<reference evidence="4 5" key="1">
    <citation type="journal article" date="2020" name="ISME J.">
        <title>Uncovering the hidden diversity of litter-decomposition mechanisms in mushroom-forming fungi.</title>
        <authorList>
            <person name="Floudas D."/>
            <person name="Bentzer J."/>
            <person name="Ahren D."/>
            <person name="Johansson T."/>
            <person name="Persson P."/>
            <person name="Tunlid A."/>
        </authorList>
    </citation>
    <scope>NUCLEOTIDE SEQUENCE [LARGE SCALE GENOMIC DNA]</scope>
    <source>
        <strain evidence="4 5">CBS 291.85</strain>
    </source>
</reference>
<sequence>MSVLRCWNTTHPFKIITKSSATCCRTNLYRVTRDTLRVFSSSTNAYAPSTAPQAESELKPIDLAYAECIPSDGNRTDRAVVIIHGLYGFKRNWTSLSKAFSKDLNRPVYALDLRNHGESPHATPMTYPQMALDVSHFVKEHKLEKVTVIGHSMGGKVAMTLTLGRYLPSSTLANLVVADIAPIKGRVSRASVSYIDAMRKIDSLKLKTRKEAKEVLSEWEKDPSTQAFLLTNLILPSDTSEEYARFGIPLDILSDAIPDIGTFPYEPGEIEPWEGRTLFVKGERSKFLNSETLAIAKKFFPQLELKSVDAGHWVHGERPNEFKKHVVDFIKAGEQT</sequence>
<dbReference type="PANTHER" id="PTHR46118:SF4">
    <property type="entry name" value="PROTEIN ABHD11"/>
    <property type="match status" value="1"/>
</dbReference>
<feature type="domain" description="AB hydrolase-1" evidence="3">
    <location>
        <begin position="79"/>
        <end position="319"/>
    </location>
</feature>
<proteinExistence type="inferred from homology"/>
<evidence type="ECO:0000313" key="5">
    <source>
        <dbReference type="Proteomes" id="UP000559256"/>
    </source>
</evidence>
<evidence type="ECO:0000259" key="3">
    <source>
        <dbReference type="Pfam" id="PF00561"/>
    </source>
</evidence>
<keyword evidence="5" id="KW-1185">Reference proteome</keyword>
<dbReference type="GO" id="GO:0005739">
    <property type="term" value="C:mitochondrion"/>
    <property type="evidence" value="ECO:0007669"/>
    <property type="project" value="TreeGrafter"/>
</dbReference>
<evidence type="ECO:0000256" key="1">
    <source>
        <dbReference type="ARBA" id="ARBA00008645"/>
    </source>
</evidence>
<gene>
    <name evidence="4" type="ORF">D9758_003869</name>
</gene>
<organism evidence="4 5">
    <name type="scientific">Tetrapyrgos nigripes</name>
    <dbReference type="NCBI Taxonomy" id="182062"/>
    <lineage>
        <taxon>Eukaryota</taxon>
        <taxon>Fungi</taxon>
        <taxon>Dikarya</taxon>
        <taxon>Basidiomycota</taxon>
        <taxon>Agaricomycotina</taxon>
        <taxon>Agaricomycetes</taxon>
        <taxon>Agaricomycetidae</taxon>
        <taxon>Agaricales</taxon>
        <taxon>Marasmiineae</taxon>
        <taxon>Marasmiaceae</taxon>
        <taxon>Tetrapyrgos</taxon>
    </lineage>
</organism>
<dbReference type="Gene3D" id="3.40.50.1820">
    <property type="entry name" value="alpha/beta hydrolase"/>
    <property type="match status" value="1"/>
</dbReference>
<evidence type="ECO:0000256" key="2">
    <source>
        <dbReference type="ARBA" id="ARBA00022801"/>
    </source>
</evidence>
<dbReference type="InterPro" id="IPR029058">
    <property type="entry name" value="AB_hydrolase_fold"/>
</dbReference>
<name>A0A8H5GL58_9AGAR</name>
<dbReference type="Pfam" id="PF00561">
    <property type="entry name" value="Abhydrolase_1"/>
    <property type="match status" value="1"/>
</dbReference>
<dbReference type="InterPro" id="IPR000073">
    <property type="entry name" value="AB_hydrolase_1"/>
</dbReference>
<dbReference type="AlphaFoldDB" id="A0A8H5GL58"/>
<evidence type="ECO:0000313" key="4">
    <source>
        <dbReference type="EMBL" id="KAF5367023.1"/>
    </source>
</evidence>
<dbReference type="GO" id="GO:0052689">
    <property type="term" value="F:carboxylic ester hydrolase activity"/>
    <property type="evidence" value="ECO:0007669"/>
    <property type="project" value="TreeGrafter"/>
</dbReference>